<reference evidence="1" key="1">
    <citation type="submission" date="2020-06" db="EMBL/GenBank/DDBJ databases">
        <authorList>
            <consortium name="Plant Systems Biology data submission"/>
        </authorList>
    </citation>
    <scope>NUCLEOTIDE SEQUENCE</scope>
    <source>
        <strain evidence="1">D6</strain>
    </source>
</reference>
<protein>
    <submittedName>
        <fullName evidence="1">Uncharacterized protein</fullName>
    </submittedName>
</protein>
<evidence type="ECO:0000313" key="2">
    <source>
        <dbReference type="Proteomes" id="UP001153069"/>
    </source>
</evidence>
<sequence length="229" mass="24944">MSLSILQCNNMAVDALRQGQLQKAHSILKSALQELKYLQHNQAQPQEATSAASPLLIESLALNGYSNHKTMRSNTISGVFTFFNRALVFRLSAPLSPSSSSSCDETAKIALVVMYNMGLTFHIWSLLKGACSTSQATALDFYRNAMNLASMCQQSLQDSVALMAVCNNLGHIFAARVDHQGSSACLSMLHRFVQRLSSSTPSITEEDLCFFQTTAFVFPAYQECAAPAA</sequence>
<accession>A0A9N8DHC6</accession>
<organism evidence="1 2">
    <name type="scientific">Seminavis robusta</name>
    <dbReference type="NCBI Taxonomy" id="568900"/>
    <lineage>
        <taxon>Eukaryota</taxon>
        <taxon>Sar</taxon>
        <taxon>Stramenopiles</taxon>
        <taxon>Ochrophyta</taxon>
        <taxon>Bacillariophyta</taxon>
        <taxon>Bacillariophyceae</taxon>
        <taxon>Bacillariophycidae</taxon>
        <taxon>Naviculales</taxon>
        <taxon>Naviculaceae</taxon>
        <taxon>Seminavis</taxon>
    </lineage>
</organism>
<keyword evidence="2" id="KW-1185">Reference proteome</keyword>
<comment type="caution">
    <text evidence="1">The sequence shown here is derived from an EMBL/GenBank/DDBJ whole genome shotgun (WGS) entry which is preliminary data.</text>
</comment>
<evidence type="ECO:0000313" key="1">
    <source>
        <dbReference type="EMBL" id="CAB9503013.1"/>
    </source>
</evidence>
<name>A0A9N8DHC6_9STRA</name>
<dbReference type="AlphaFoldDB" id="A0A9N8DHC6"/>
<gene>
    <name evidence="1" type="ORF">SEMRO_153_G069820.1</name>
</gene>
<dbReference type="OrthoDB" id="55751at2759"/>
<dbReference type="EMBL" id="CAICTM010000152">
    <property type="protein sequence ID" value="CAB9503013.1"/>
    <property type="molecule type" value="Genomic_DNA"/>
</dbReference>
<proteinExistence type="predicted"/>
<dbReference type="Proteomes" id="UP001153069">
    <property type="component" value="Unassembled WGS sequence"/>
</dbReference>